<feature type="repeat" description="ANK" evidence="2">
    <location>
        <begin position="950"/>
        <end position="982"/>
    </location>
</feature>
<dbReference type="RefSeq" id="XP_060278669.1">
    <property type="nucleotide sequence ID" value="XM_060429246.1"/>
</dbReference>
<dbReference type="Pfam" id="PF06985">
    <property type="entry name" value="HET"/>
    <property type="match status" value="1"/>
</dbReference>
<evidence type="ECO:0000259" key="5">
    <source>
        <dbReference type="Pfam" id="PF24883"/>
    </source>
</evidence>
<dbReference type="Gene3D" id="1.25.40.20">
    <property type="entry name" value="Ankyrin repeat-containing domain"/>
    <property type="match status" value="4"/>
</dbReference>
<feature type="repeat" description="ANK" evidence="2">
    <location>
        <begin position="916"/>
        <end position="948"/>
    </location>
</feature>
<dbReference type="Pfam" id="PF22939">
    <property type="entry name" value="WHD_GPIID"/>
    <property type="match status" value="1"/>
</dbReference>
<feature type="domain" description="Nephrocystin 3-like N-terminal" evidence="5">
    <location>
        <begin position="276"/>
        <end position="444"/>
    </location>
</feature>
<accession>A0AAJ0BUU7</accession>
<dbReference type="InterPro" id="IPR027417">
    <property type="entry name" value="P-loop_NTPase"/>
</dbReference>
<feature type="repeat" description="ANK" evidence="2">
    <location>
        <begin position="883"/>
        <end position="915"/>
    </location>
</feature>
<dbReference type="SUPFAM" id="SSF48403">
    <property type="entry name" value="Ankyrin repeat"/>
    <property type="match status" value="1"/>
</dbReference>
<dbReference type="Proteomes" id="UP001244011">
    <property type="component" value="Unassembled WGS sequence"/>
</dbReference>
<dbReference type="SUPFAM" id="SSF52540">
    <property type="entry name" value="P-loop containing nucleoside triphosphate hydrolases"/>
    <property type="match status" value="1"/>
</dbReference>
<sequence>MRLLDCGDDGKISLSETLFNDKIPPYAILSHTWSADNTEEVTFKDMEGDTGKGKAGYGKIKFCAEQAGRDGLRYIWVDTCCIDKSNKAELDEAINSMFRWYRNASRCYAYLSDVSITGALPKNAQPDLSWDLAFRASRWFTRGWTLQELLAPSSVGFFTQEGTRLGDKRSLEQHIHEITGIPTPALQGTPLSQFSVDERFSWTETRLTTRAEDMVYCLLGVFGVFIPLIYGEGVENAMRRLKKEIDDTPKRQEWLRKLFACPYRDRKDLNPPRVAGTCEWFTNHPLFLQWWESNAASLLWVSADPGCGKSVLAKFLADEVLPSTTTRTTCYFFFKDNFEDQRSSTTALCCILRQIFIQHPSSFSDQILKQFDQDGEKRLASFHDLWDMLISVATGHKGGEIVCILDALDECEVSGRHQFLEAVSKFYSGTATTRPALKFLLTSRPYLDIKRGLYPLERELPMIHLSGETQEEVDKISREIDLVVGSSVADVGGRLGLLQEERDVLREELTLAPNRTYLWVHLILDIITGSIIDGSEDIRTIVKTIPKTVDAAYDRILSKSPDVGHARKLLHIVVAAARPLTLQEMALALAMQPHHRSFGDLKLGPEDRIRHNIRQCCGLFVVVVDSRIYLLHQTAREFLVPPLLSSPLATPSPTSSTLQWKYSLHSEESHRILAEICICRLSLSDFNLRSLQATGEPDQYIDDRTFLRYSAQYWADHFREGGWNGGDWAIKKAVAYCHPHIQASQAWFEVFRIVVTRAVPGEAVPEGFSSLLVAAYFGLSKVVDRLPKEVFADLNLKDSRHGKSALSWAAGNGHLAVVQQLLSAGANVNARDGFGSTALHNAAGKGHDMVVQQLLAAGADANAKEKYAWKEPRAGTDADERYNGWTALHLAAMRGHQAVVQQLLSAGVDVNAKDDIGCTTLHWAANCGHDAVVQQLLEANADADATDSREGRSALSLAAVNGHCIIVQQLLAAGANVNARNNNGWTVLHWAAMGGHEVVLQQLLAAGADAEGKDNDGRKPLDLAAKYGRWQGLPEA</sequence>
<dbReference type="Pfam" id="PF12796">
    <property type="entry name" value="Ank_2"/>
    <property type="match status" value="3"/>
</dbReference>
<dbReference type="PROSITE" id="PS50088">
    <property type="entry name" value="ANK_REPEAT"/>
    <property type="match status" value="6"/>
</dbReference>
<reference evidence="6" key="1">
    <citation type="submission" date="2023-06" db="EMBL/GenBank/DDBJ databases">
        <title>Genome-scale phylogeny and comparative genomics of the fungal order Sordariales.</title>
        <authorList>
            <consortium name="Lawrence Berkeley National Laboratory"/>
            <person name="Hensen N."/>
            <person name="Bonometti L."/>
            <person name="Westerberg I."/>
            <person name="Brannstrom I.O."/>
            <person name="Guillou S."/>
            <person name="Cros-Aarteil S."/>
            <person name="Calhoun S."/>
            <person name="Haridas S."/>
            <person name="Kuo A."/>
            <person name="Mondo S."/>
            <person name="Pangilinan J."/>
            <person name="Riley R."/>
            <person name="Labutti K."/>
            <person name="Andreopoulos B."/>
            <person name="Lipzen A."/>
            <person name="Chen C."/>
            <person name="Yanf M."/>
            <person name="Daum C."/>
            <person name="Ng V."/>
            <person name="Clum A."/>
            <person name="Steindorff A."/>
            <person name="Ohm R."/>
            <person name="Martin F."/>
            <person name="Silar P."/>
            <person name="Natvig D."/>
            <person name="Lalanne C."/>
            <person name="Gautier V."/>
            <person name="Ament-Velasquez S.L."/>
            <person name="Kruys A."/>
            <person name="Hutchinson M.I."/>
            <person name="Powell A.J."/>
            <person name="Barry K."/>
            <person name="Miller A.N."/>
            <person name="Grigoriev I.V."/>
            <person name="Debuchy R."/>
            <person name="Gladieux P."/>
            <person name="Thoren M.H."/>
            <person name="Johannesson H."/>
        </authorList>
    </citation>
    <scope>NUCLEOTIDE SEQUENCE</scope>
    <source>
        <strain evidence="6">8032-3</strain>
    </source>
</reference>
<dbReference type="PROSITE" id="PS50297">
    <property type="entry name" value="ANK_REP_REGION"/>
    <property type="match status" value="6"/>
</dbReference>
<protein>
    <recommendedName>
        <fullName evidence="8">Heterokaryon incompatibility domain-containing protein</fullName>
    </recommendedName>
</protein>
<dbReference type="InterPro" id="IPR054471">
    <property type="entry name" value="GPIID_WHD"/>
</dbReference>
<dbReference type="Pfam" id="PF24883">
    <property type="entry name" value="NPHP3_N"/>
    <property type="match status" value="1"/>
</dbReference>
<evidence type="ECO:0000313" key="6">
    <source>
        <dbReference type="EMBL" id="KAK1762456.1"/>
    </source>
</evidence>
<gene>
    <name evidence="6" type="ORF">QBC33DRAFT_551916</name>
</gene>
<dbReference type="AlphaFoldDB" id="A0AAJ0BUU7"/>
<feature type="repeat" description="ANK" evidence="2">
    <location>
        <begin position="801"/>
        <end position="833"/>
    </location>
</feature>
<organism evidence="6 7">
    <name type="scientific">Phialemonium atrogriseum</name>
    <dbReference type="NCBI Taxonomy" id="1093897"/>
    <lineage>
        <taxon>Eukaryota</taxon>
        <taxon>Fungi</taxon>
        <taxon>Dikarya</taxon>
        <taxon>Ascomycota</taxon>
        <taxon>Pezizomycotina</taxon>
        <taxon>Sordariomycetes</taxon>
        <taxon>Sordariomycetidae</taxon>
        <taxon>Cephalothecales</taxon>
        <taxon>Cephalothecaceae</taxon>
        <taxon>Phialemonium</taxon>
    </lineage>
</organism>
<dbReference type="PANTHER" id="PTHR10622:SF11">
    <property type="entry name" value="HET-DOMAIN-CONTAINING PROTEIN"/>
    <property type="match status" value="1"/>
</dbReference>
<feature type="domain" description="Heterokaryon incompatibility" evidence="3">
    <location>
        <begin position="26"/>
        <end position="116"/>
    </location>
</feature>
<dbReference type="EMBL" id="MU839037">
    <property type="protein sequence ID" value="KAK1762456.1"/>
    <property type="molecule type" value="Genomic_DNA"/>
</dbReference>
<dbReference type="InterPro" id="IPR010730">
    <property type="entry name" value="HET"/>
</dbReference>
<evidence type="ECO:0000256" key="1">
    <source>
        <dbReference type="ARBA" id="ARBA00022737"/>
    </source>
</evidence>
<keyword evidence="2" id="KW-0040">ANK repeat</keyword>
<evidence type="ECO:0000256" key="2">
    <source>
        <dbReference type="PROSITE-ProRule" id="PRU00023"/>
    </source>
</evidence>
<feature type="repeat" description="ANK" evidence="2">
    <location>
        <begin position="834"/>
        <end position="866"/>
    </location>
</feature>
<dbReference type="Gene3D" id="3.40.50.300">
    <property type="entry name" value="P-loop containing nucleotide triphosphate hydrolases"/>
    <property type="match status" value="1"/>
</dbReference>
<keyword evidence="7" id="KW-1185">Reference proteome</keyword>
<dbReference type="PANTHER" id="PTHR10622">
    <property type="entry name" value="HET DOMAIN-CONTAINING PROTEIN"/>
    <property type="match status" value="1"/>
</dbReference>
<dbReference type="InterPro" id="IPR002110">
    <property type="entry name" value="Ankyrin_rpt"/>
</dbReference>
<dbReference type="InterPro" id="IPR056884">
    <property type="entry name" value="NPHP3-like_N"/>
</dbReference>
<evidence type="ECO:0000313" key="7">
    <source>
        <dbReference type="Proteomes" id="UP001244011"/>
    </source>
</evidence>
<dbReference type="PRINTS" id="PR01415">
    <property type="entry name" value="ANKYRIN"/>
</dbReference>
<dbReference type="InterPro" id="IPR036770">
    <property type="entry name" value="Ankyrin_rpt-contain_sf"/>
</dbReference>
<evidence type="ECO:0000259" key="4">
    <source>
        <dbReference type="Pfam" id="PF22939"/>
    </source>
</evidence>
<keyword evidence="1" id="KW-0677">Repeat</keyword>
<dbReference type="SMART" id="SM00248">
    <property type="entry name" value="ANK"/>
    <property type="match status" value="7"/>
</dbReference>
<evidence type="ECO:0008006" key="8">
    <source>
        <dbReference type="Google" id="ProtNLM"/>
    </source>
</evidence>
<dbReference type="GeneID" id="85312433"/>
<evidence type="ECO:0000259" key="3">
    <source>
        <dbReference type="Pfam" id="PF06985"/>
    </source>
</evidence>
<comment type="caution">
    <text evidence="6">The sequence shown here is derived from an EMBL/GenBank/DDBJ whole genome shotgun (WGS) entry which is preliminary data.</text>
</comment>
<name>A0AAJ0BUU7_9PEZI</name>
<proteinExistence type="predicted"/>
<feature type="domain" description="GPI inositol-deacylase winged helix" evidence="4">
    <location>
        <begin position="565"/>
        <end position="645"/>
    </location>
</feature>
<feature type="repeat" description="ANK" evidence="2">
    <location>
        <begin position="983"/>
        <end position="1015"/>
    </location>
</feature>